<dbReference type="Gene3D" id="2.10.109.10">
    <property type="entry name" value="Umud Fragment, subunit A"/>
    <property type="match status" value="1"/>
</dbReference>
<dbReference type="InterPro" id="IPR036286">
    <property type="entry name" value="LexA/Signal_pep-like_sf"/>
</dbReference>
<dbReference type="CDD" id="cd00093">
    <property type="entry name" value="HTH_XRE"/>
    <property type="match status" value="1"/>
</dbReference>
<dbReference type="PANTHER" id="PTHR40661">
    <property type="match status" value="1"/>
</dbReference>
<reference evidence="6" key="1">
    <citation type="journal article" date="2019" name="Int. J. Syst. Evol. Microbiol.">
        <title>The Global Catalogue of Microorganisms (GCM) 10K type strain sequencing project: providing services to taxonomists for standard genome sequencing and annotation.</title>
        <authorList>
            <consortium name="The Broad Institute Genomics Platform"/>
            <consortium name="The Broad Institute Genome Sequencing Center for Infectious Disease"/>
            <person name="Wu L."/>
            <person name="Ma J."/>
        </authorList>
    </citation>
    <scope>NUCLEOTIDE SEQUENCE [LARGE SCALE GENOMIC DNA]</scope>
    <source>
        <strain evidence="6">CGMCC 4.1530</strain>
    </source>
</reference>
<keyword evidence="6" id="KW-1185">Reference proteome</keyword>
<keyword evidence="3" id="KW-0804">Transcription</keyword>
<evidence type="ECO:0000256" key="1">
    <source>
        <dbReference type="ARBA" id="ARBA00023015"/>
    </source>
</evidence>
<dbReference type="EMBL" id="JBHSUC010000035">
    <property type="protein sequence ID" value="MFC6363555.1"/>
    <property type="molecule type" value="Genomic_DNA"/>
</dbReference>
<dbReference type="SUPFAM" id="SSF47413">
    <property type="entry name" value="lambda repressor-like DNA-binding domains"/>
    <property type="match status" value="1"/>
</dbReference>
<sequence length="225" mass="25110">MDMKIGNRIRQLRKAKKMTILELATSIGSDVGNISRLETGKQGYTESTLIKISEALGVKVADLFSDDLYGEAELQVRPIPTHRVDVLDIQASAGPGTYLTHDFVEKVRAIEYTSEEAKALFNGRSLDSVKVISANGDSMSGTIEAGDLLFVDISIKMFEGDGIYTFLYDDTAHVKRLQKMKDKLLVISDNKNYTPWDPIERDEMNRVVIFGKVIGSMPQTYRKHG</sequence>
<evidence type="ECO:0000313" key="6">
    <source>
        <dbReference type="Proteomes" id="UP001596215"/>
    </source>
</evidence>
<dbReference type="Proteomes" id="UP001596215">
    <property type="component" value="Unassembled WGS sequence"/>
</dbReference>
<dbReference type="InterPro" id="IPR015927">
    <property type="entry name" value="Peptidase_S24_S26A/B/C"/>
</dbReference>
<dbReference type="InterPro" id="IPR039418">
    <property type="entry name" value="LexA-like"/>
</dbReference>
<proteinExistence type="predicted"/>
<keyword evidence="2" id="KW-0238">DNA-binding</keyword>
<accession>A0ABW1VUE4</accession>
<dbReference type="InterPro" id="IPR001387">
    <property type="entry name" value="Cro/C1-type_HTH"/>
</dbReference>
<evidence type="ECO:0000313" key="5">
    <source>
        <dbReference type="EMBL" id="MFC6363555.1"/>
    </source>
</evidence>
<dbReference type="Gene3D" id="1.10.260.40">
    <property type="entry name" value="lambda repressor-like DNA-binding domains"/>
    <property type="match status" value="1"/>
</dbReference>
<dbReference type="Pfam" id="PF00717">
    <property type="entry name" value="Peptidase_S24"/>
    <property type="match status" value="1"/>
</dbReference>
<dbReference type="SUPFAM" id="SSF51306">
    <property type="entry name" value="LexA/Signal peptidase"/>
    <property type="match status" value="1"/>
</dbReference>
<keyword evidence="1" id="KW-0805">Transcription regulation</keyword>
<evidence type="ECO:0000256" key="3">
    <source>
        <dbReference type="ARBA" id="ARBA00023163"/>
    </source>
</evidence>
<dbReference type="Pfam" id="PF01381">
    <property type="entry name" value="HTH_3"/>
    <property type="match status" value="1"/>
</dbReference>
<comment type="caution">
    <text evidence="5">The sequence shown here is derived from an EMBL/GenBank/DDBJ whole genome shotgun (WGS) entry which is preliminary data.</text>
</comment>
<dbReference type="InterPro" id="IPR010982">
    <property type="entry name" value="Lambda_DNA-bd_dom_sf"/>
</dbReference>
<feature type="domain" description="HTH cro/C1-type" evidence="4">
    <location>
        <begin position="9"/>
        <end position="63"/>
    </location>
</feature>
<protein>
    <submittedName>
        <fullName evidence="5">XRE family transcriptional regulator</fullName>
    </submittedName>
</protein>
<evidence type="ECO:0000259" key="4">
    <source>
        <dbReference type="PROSITE" id="PS50943"/>
    </source>
</evidence>
<dbReference type="CDD" id="cd06529">
    <property type="entry name" value="S24_LexA-like"/>
    <property type="match status" value="1"/>
</dbReference>
<organism evidence="5 6">
    <name type="scientific">Tatumella punctata</name>
    <dbReference type="NCBI Taxonomy" id="399969"/>
    <lineage>
        <taxon>Bacteria</taxon>
        <taxon>Pseudomonadati</taxon>
        <taxon>Pseudomonadota</taxon>
        <taxon>Gammaproteobacteria</taxon>
        <taxon>Enterobacterales</taxon>
        <taxon>Erwiniaceae</taxon>
        <taxon>Tatumella</taxon>
    </lineage>
</organism>
<name>A0ABW1VUE4_9GAMM</name>
<dbReference type="PROSITE" id="PS50943">
    <property type="entry name" value="HTH_CROC1"/>
    <property type="match status" value="1"/>
</dbReference>
<dbReference type="SMART" id="SM00530">
    <property type="entry name" value="HTH_XRE"/>
    <property type="match status" value="1"/>
</dbReference>
<gene>
    <name evidence="5" type="ORF">ACFP73_15955</name>
</gene>
<dbReference type="RefSeq" id="WP_385959878.1">
    <property type="nucleotide sequence ID" value="NZ_BAAAFW010000011.1"/>
</dbReference>
<dbReference type="PANTHER" id="PTHR40661:SF3">
    <property type="entry name" value="FELS-1 PROPHAGE TRANSCRIPTIONAL REGULATOR"/>
    <property type="match status" value="1"/>
</dbReference>
<evidence type="ECO:0000256" key="2">
    <source>
        <dbReference type="ARBA" id="ARBA00023125"/>
    </source>
</evidence>